<protein>
    <submittedName>
        <fullName evidence="1">Uncharacterized protein</fullName>
    </submittedName>
</protein>
<sequence>MGQEDCYKASSVMCRDFLENLVKGHTQSLGLGSCCDHHPTFESDVKILIFKRLLMNLLAEKIHSQALPEGAPFLMHMRMSIHDSATRLKTEEEMVIPLNYFLKST</sequence>
<dbReference type="EnsemblMetazoa" id="G19426.2">
    <property type="protein sequence ID" value="G19426.2:cds"/>
    <property type="gene ID" value="G19426"/>
</dbReference>
<dbReference type="AlphaFoldDB" id="A0A8W8JHS3"/>
<evidence type="ECO:0000313" key="1">
    <source>
        <dbReference type="EnsemblMetazoa" id="G19426.2:cds"/>
    </source>
</evidence>
<name>A0A8W8JHS3_MAGGI</name>
<accession>A0A8W8JHS3</accession>
<proteinExistence type="predicted"/>
<reference evidence="1" key="1">
    <citation type="submission" date="2022-08" db="UniProtKB">
        <authorList>
            <consortium name="EnsemblMetazoa"/>
        </authorList>
    </citation>
    <scope>IDENTIFICATION</scope>
    <source>
        <strain evidence="1">05x7-T-G4-1.051#20</strain>
    </source>
</reference>
<dbReference type="Proteomes" id="UP000005408">
    <property type="component" value="Unassembled WGS sequence"/>
</dbReference>
<keyword evidence="2" id="KW-1185">Reference proteome</keyword>
<evidence type="ECO:0000313" key="2">
    <source>
        <dbReference type="Proteomes" id="UP000005408"/>
    </source>
</evidence>
<organism evidence="1 2">
    <name type="scientific">Magallana gigas</name>
    <name type="common">Pacific oyster</name>
    <name type="synonym">Crassostrea gigas</name>
    <dbReference type="NCBI Taxonomy" id="29159"/>
    <lineage>
        <taxon>Eukaryota</taxon>
        <taxon>Metazoa</taxon>
        <taxon>Spiralia</taxon>
        <taxon>Lophotrochozoa</taxon>
        <taxon>Mollusca</taxon>
        <taxon>Bivalvia</taxon>
        <taxon>Autobranchia</taxon>
        <taxon>Pteriomorphia</taxon>
        <taxon>Ostreida</taxon>
        <taxon>Ostreoidea</taxon>
        <taxon>Ostreidae</taxon>
        <taxon>Magallana</taxon>
    </lineage>
</organism>